<proteinExistence type="inferred from homology"/>
<dbReference type="InterPro" id="IPR014352">
    <property type="entry name" value="FERM/acyl-CoA-bd_prot_sf"/>
</dbReference>
<keyword evidence="4" id="KW-0472">Membrane</keyword>
<gene>
    <name evidence="6" type="ORF">CTEN210_16915</name>
</gene>
<sequence length="379" mass="41478">MSSGEGTAAMKGSSEFRVKLNHMKNWKPASPPTNRDRLELYALHKQAVSGDAPMSNPPDKKLSPAEKAKLNSWRTKRGLSQYQAMNAYILEADRQLLVYGSSQDTTSSKHISSSASRDDTSTTAKSATSASVLLTPRGLAAVPLLSAAASESRKSYLNRLQSTTHANNGWWMRQEPLCAEPGTFFALPETAVIYAATLIEKLSLSLQFDEKTKQLLKTFGLQEGVIQSLAWPLHNCLLVVWILVIFLSTLVGSAMLTFKTMLLGSKRTGISLENIFSQEIRPCQHGAESLTETHQAASIRLLGLALYPIGLLCNFTDSIGEKIPLGSNTQLFFAGGAYVALASMFWWYWFLILPWMTCAGLGIAFSIGWCFGLIELAGL</sequence>
<evidence type="ECO:0000313" key="7">
    <source>
        <dbReference type="Proteomes" id="UP001054902"/>
    </source>
</evidence>
<evidence type="ECO:0000259" key="5">
    <source>
        <dbReference type="PROSITE" id="PS51228"/>
    </source>
</evidence>
<evidence type="ECO:0000256" key="1">
    <source>
        <dbReference type="ARBA" id="ARBA00005567"/>
    </source>
</evidence>
<feature type="domain" description="ACB" evidence="5">
    <location>
        <begin position="1"/>
        <end position="101"/>
    </location>
</feature>
<dbReference type="EMBL" id="BLLK01000069">
    <property type="protein sequence ID" value="GFH60439.1"/>
    <property type="molecule type" value="Genomic_DNA"/>
</dbReference>
<feature type="compositionally biased region" description="Basic and acidic residues" evidence="3">
    <location>
        <begin position="58"/>
        <end position="69"/>
    </location>
</feature>
<accession>A0AAD3HEQ6</accession>
<dbReference type="PROSITE" id="PS51228">
    <property type="entry name" value="ACB_2"/>
    <property type="match status" value="1"/>
</dbReference>
<dbReference type="PANTHER" id="PTHR23310">
    <property type="entry name" value="ACYL-COA-BINDING PROTEIN, ACBP"/>
    <property type="match status" value="1"/>
</dbReference>
<comment type="caution">
    <text evidence="6">The sequence shown here is derived from an EMBL/GenBank/DDBJ whole genome shotgun (WGS) entry which is preliminary data.</text>
</comment>
<dbReference type="Pfam" id="PF00887">
    <property type="entry name" value="ACBP"/>
    <property type="match status" value="1"/>
</dbReference>
<protein>
    <recommendedName>
        <fullName evidence="5">ACB domain-containing protein</fullName>
    </recommendedName>
</protein>
<feature type="region of interest" description="Disordered" evidence="3">
    <location>
        <begin position="103"/>
        <end position="127"/>
    </location>
</feature>
<dbReference type="Gene3D" id="1.20.80.10">
    <property type="match status" value="1"/>
</dbReference>
<dbReference type="GO" id="GO:0006631">
    <property type="term" value="P:fatty acid metabolic process"/>
    <property type="evidence" value="ECO:0007669"/>
    <property type="project" value="TreeGrafter"/>
</dbReference>
<feature type="transmembrane region" description="Helical" evidence="4">
    <location>
        <begin position="238"/>
        <end position="258"/>
    </location>
</feature>
<reference evidence="6 7" key="1">
    <citation type="journal article" date="2021" name="Sci. Rep.">
        <title>The genome of the diatom Chaetoceros tenuissimus carries an ancient integrated fragment of an extant virus.</title>
        <authorList>
            <person name="Hongo Y."/>
            <person name="Kimura K."/>
            <person name="Takaki Y."/>
            <person name="Yoshida Y."/>
            <person name="Baba S."/>
            <person name="Kobayashi G."/>
            <person name="Nagasaki K."/>
            <person name="Hano T."/>
            <person name="Tomaru Y."/>
        </authorList>
    </citation>
    <scope>NUCLEOTIDE SEQUENCE [LARGE SCALE GENOMIC DNA]</scope>
    <source>
        <strain evidence="6 7">NIES-3715</strain>
    </source>
</reference>
<dbReference type="InterPro" id="IPR000582">
    <property type="entry name" value="Acyl-CoA-binding_protein"/>
</dbReference>
<dbReference type="GO" id="GO:0000062">
    <property type="term" value="F:fatty-acyl-CoA binding"/>
    <property type="evidence" value="ECO:0007669"/>
    <property type="project" value="InterPro"/>
</dbReference>
<evidence type="ECO:0000256" key="3">
    <source>
        <dbReference type="SAM" id="MobiDB-lite"/>
    </source>
</evidence>
<keyword evidence="4" id="KW-1133">Transmembrane helix</keyword>
<dbReference type="InterPro" id="IPR035984">
    <property type="entry name" value="Acyl-CoA-binding_sf"/>
</dbReference>
<evidence type="ECO:0000256" key="2">
    <source>
        <dbReference type="ARBA" id="ARBA00023121"/>
    </source>
</evidence>
<dbReference type="SUPFAM" id="SSF47027">
    <property type="entry name" value="Acyl-CoA binding protein"/>
    <property type="match status" value="1"/>
</dbReference>
<evidence type="ECO:0000256" key="4">
    <source>
        <dbReference type="SAM" id="Phobius"/>
    </source>
</evidence>
<dbReference type="PANTHER" id="PTHR23310:SF62">
    <property type="entry name" value="ACYL-COA BINDING PROTEIN 1, ISOFORM A"/>
    <property type="match status" value="1"/>
</dbReference>
<feature type="transmembrane region" description="Helical" evidence="4">
    <location>
        <begin position="354"/>
        <end position="374"/>
    </location>
</feature>
<keyword evidence="2" id="KW-0446">Lipid-binding</keyword>
<keyword evidence="4" id="KW-0812">Transmembrane</keyword>
<dbReference type="PRINTS" id="PR00689">
    <property type="entry name" value="ACOABINDINGP"/>
</dbReference>
<name>A0AAD3HEQ6_9STRA</name>
<keyword evidence="7" id="KW-1185">Reference proteome</keyword>
<feature type="region of interest" description="Disordered" evidence="3">
    <location>
        <begin position="49"/>
        <end position="69"/>
    </location>
</feature>
<evidence type="ECO:0000313" key="6">
    <source>
        <dbReference type="EMBL" id="GFH60439.1"/>
    </source>
</evidence>
<comment type="similarity">
    <text evidence="1">Belongs to the ACBP family.</text>
</comment>
<dbReference type="Proteomes" id="UP001054902">
    <property type="component" value="Unassembled WGS sequence"/>
</dbReference>
<feature type="transmembrane region" description="Helical" evidence="4">
    <location>
        <begin position="331"/>
        <end position="348"/>
    </location>
</feature>
<organism evidence="6 7">
    <name type="scientific">Chaetoceros tenuissimus</name>
    <dbReference type="NCBI Taxonomy" id="426638"/>
    <lineage>
        <taxon>Eukaryota</taxon>
        <taxon>Sar</taxon>
        <taxon>Stramenopiles</taxon>
        <taxon>Ochrophyta</taxon>
        <taxon>Bacillariophyta</taxon>
        <taxon>Coscinodiscophyceae</taxon>
        <taxon>Chaetocerotophycidae</taxon>
        <taxon>Chaetocerotales</taxon>
        <taxon>Chaetocerotaceae</taxon>
        <taxon>Chaetoceros</taxon>
    </lineage>
</organism>
<dbReference type="AlphaFoldDB" id="A0AAD3HEQ6"/>